<evidence type="ECO:0000313" key="4">
    <source>
        <dbReference type="Proteomes" id="UP000268007"/>
    </source>
</evidence>
<dbReference type="InterPro" id="IPR037066">
    <property type="entry name" value="Plug_dom_sf"/>
</dbReference>
<dbReference type="RefSeq" id="WP_121201651.1">
    <property type="nucleotide sequence ID" value="NZ_RBKU01000001.1"/>
</dbReference>
<keyword evidence="1" id="KW-0812">Transmembrane</keyword>
<dbReference type="Proteomes" id="UP000268007">
    <property type="component" value="Unassembled WGS sequence"/>
</dbReference>
<keyword evidence="4" id="KW-1185">Reference proteome</keyword>
<reference evidence="3 4" key="1">
    <citation type="submission" date="2018-10" db="EMBL/GenBank/DDBJ databases">
        <title>Genomic Encyclopedia of Archaeal and Bacterial Type Strains, Phase II (KMG-II): from individual species to whole genera.</title>
        <authorList>
            <person name="Goeker M."/>
        </authorList>
    </citation>
    <scope>NUCLEOTIDE SEQUENCE [LARGE SCALE GENOMIC DNA]</scope>
    <source>
        <strain evidence="3 4">DSM 18602</strain>
    </source>
</reference>
<dbReference type="AlphaFoldDB" id="A0A495J9X6"/>
<comment type="similarity">
    <text evidence="1">Belongs to the TonB-dependent receptor family.</text>
</comment>
<organism evidence="3 4">
    <name type="scientific">Mucilaginibacter gracilis</name>
    <dbReference type="NCBI Taxonomy" id="423350"/>
    <lineage>
        <taxon>Bacteria</taxon>
        <taxon>Pseudomonadati</taxon>
        <taxon>Bacteroidota</taxon>
        <taxon>Sphingobacteriia</taxon>
        <taxon>Sphingobacteriales</taxon>
        <taxon>Sphingobacteriaceae</taxon>
        <taxon>Mucilaginibacter</taxon>
    </lineage>
</organism>
<dbReference type="PROSITE" id="PS52016">
    <property type="entry name" value="TONB_DEPENDENT_REC_3"/>
    <property type="match status" value="1"/>
</dbReference>
<feature type="domain" description="TonB-dependent receptor plug" evidence="2">
    <location>
        <begin position="753"/>
        <end position="798"/>
    </location>
</feature>
<dbReference type="InterPro" id="IPR039426">
    <property type="entry name" value="TonB-dep_rcpt-like"/>
</dbReference>
<dbReference type="InterPro" id="IPR008969">
    <property type="entry name" value="CarboxyPept-like_regulatory"/>
</dbReference>
<keyword evidence="1" id="KW-1134">Transmembrane beta strand</keyword>
<dbReference type="InterPro" id="IPR012910">
    <property type="entry name" value="Plug_dom"/>
</dbReference>
<dbReference type="Gene3D" id="2.60.40.1930">
    <property type="match status" value="1"/>
</dbReference>
<accession>A0A495J9X6</accession>
<sequence length="904" mass="99445">MKQKKIIVGALLLGGIACLFGFAKFDDDDIIKKIATQLNAWTLAQPQEKVYLHLDKPYYAVGDEIWFKAYVTAGDKHQLSTISGLLNVELINSEDSIKKQLKVPLTYGLGWGSIKLTDSLKEGNYRIRAYTNWMRNAGDEYFFDKTIQVGNSISNTVFTKVTYNYASQNNQQKVSAIINYADIDGKPYTGKDVSYEVQLDNRTITKGKGITDDKGNINLSFVNNTPTFKSGSITTRFKLNAKQEPVVKTLPIKATSAKVDVQFFPESGNLVAGVRSKVAFKAVGADGLGVDIKGAIFDTENNEIVKITTQHLGMGVFTLIPEAGKTYVAKVTYPDGSEGTVALPVVATRGYVLSVYNSNENDITLRIAASDATFQENQNNEISLVAQSGGAILYAAKTKLSSAVFATRVPRSRFPSGIVQFTLFSAKGEALNERIIFIQNAPQLNIALTTAKAVYTTREKVKMSIAAKNSAGQPVTGAFSVSVIDETKVPVDESNENTILASMLLSSDIKGYIEKPNYYFANVNEKTTSDLDLLMLTQGYRRFEWKQIMAGSFSPPIYPSEKSLNITGNIKTPGGKPIPRAKVTLLTTTGGIFMVDTVADEQGHFAFKNLVFTDSVKFVVQARTEKGRKNVEIELTNVLPQSVTKNRNQGDVEVNISSNMAAYLINSKRQYDDFLKYGLVTRSSFLKEVTISEKKEVLKYSSNLNGVGNADQVVKSDQLDACATLTQCLLGKINFVNFRNGVAYSTRSPNIPMLIVVDGMQMDSDFLDQLSPSNVESVEVLRTGSTTAIYGSQGGGGVLVVTTKRGEPNYGYKRYAPGIITYSPIGYERTRQFYSPQYDNPKTNKYVADLRTTIYWNPNIITDKSGLAGLDFFNADSPGTYRAVIEGIDNDGNIGRQVYRYKVQ</sequence>
<dbReference type="SUPFAM" id="SSF56935">
    <property type="entry name" value="Porins"/>
    <property type="match status" value="1"/>
</dbReference>
<dbReference type="EMBL" id="RBKU01000001">
    <property type="protein sequence ID" value="RKR85613.1"/>
    <property type="molecule type" value="Genomic_DNA"/>
</dbReference>
<dbReference type="Gene3D" id="2.170.130.10">
    <property type="entry name" value="TonB-dependent receptor, plug domain"/>
    <property type="match status" value="1"/>
</dbReference>
<comment type="subcellular location">
    <subcellularLocation>
        <location evidence="1">Cell outer membrane</location>
        <topology evidence="1">Multi-pass membrane protein</topology>
    </subcellularLocation>
</comment>
<protein>
    <submittedName>
        <fullName evidence="3">TonB-dependent SusC/RagA subfamily outer membrane receptor</fullName>
    </submittedName>
</protein>
<dbReference type="Pfam" id="PF07715">
    <property type="entry name" value="Plug"/>
    <property type="match status" value="1"/>
</dbReference>
<comment type="caution">
    <text evidence="3">The sequence shown here is derived from an EMBL/GenBank/DDBJ whole genome shotgun (WGS) entry which is preliminary data.</text>
</comment>
<evidence type="ECO:0000259" key="2">
    <source>
        <dbReference type="Pfam" id="PF07715"/>
    </source>
</evidence>
<keyword evidence="1" id="KW-0813">Transport</keyword>
<name>A0A495J9X6_9SPHI</name>
<dbReference type="GO" id="GO:0009279">
    <property type="term" value="C:cell outer membrane"/>
    <property type="evidence" value="ECO:0007669"/>
    <property type="project" value="UniProtKB-SubCell"/>
</dbReference>
<evidence type="ECO:0000256" key="1">
    <source>
        <dbReference type="PROSITE-ProRule" id="PRU01360"/>
    </source>
</evidence>
<keyword evidence="1" id="KW-0472">Membrane</keyword>
<keyword evidence="3" id="KW-0675">Receptor</keyword>
<proteinExistence type="inferred from homology"/>
<dbReference type="PROSITE" id="PS51257">
    <property type="entry name" value="PROKAR_LIPOPROTEIN"/>
    <property type="match status" value="1"/>
</dbReference>
<gene>
    <name evidence="3" type="ORF">BDD43_5884</name>
</gene>
<dbReference type="SUPFAM" id="SSF49464">
    <property type="entry name" value="Carboxypeptidase regulatory domain-like"/>
    <property type="match status" value="1"/>
</dbReference>
<dbReference type="OrthoDB" id="609485at2"/>
<keyword evidence="1" id="KW-0998">Cell outer membrane</keyword>
<evidence type="ECO:0000313" key="3">
    <source>
        <dbReference type="EMBL" id="RKR85613.1"/>
    </source>
</evidence>